<evidence type="ECO:0000256" key="1">
    <source>
        <dbReference type="SAM" id="Phobius"/>
    </source>
</evidence>
<name>A0ABD3FXK8_9STRA</name>
<accession>A0ABD3FXK8</accession>
<sequence>MTMACGCGYLYAVLDVPTLKFHQLKHPLFPSSSFQIRRGFVSVLRWLESLNSREDLLMLGQLLTQARLGVDTANKEVVDFALKVASGASSETILHFCQLGLQWGLIIFLHRRRVLSKNQTIPTLCLCILNLLCWKMAQTCVYEMLAPYRSSTASEPRTQAFALKDSRDEITASFLNALFVARYSSTCVTNLIFGRAYQVYFCDPWPTKWKRVPAYLGSKNLVLSTLFFAAAGVGAMSVSSPALRSLCEAAAHFQSLALTVAFGHFIFVHFQDKDEKLKANAKPADQTD</sequence>
<gene>
    <name evidence="2" type="ORF">V7S43_004239</name>
</gene>
<protein>
    <submittedName>
        <fullName evidence="2">Uncharacterized protein</fullName>
    </submittedName>
</protein>
<keyword evidence="1" id="KW-0472">Membrane</keyword>
<comment type="caution">
    <text evidence="2">The sequence shown here is derived from an EMBL/GenBank/DDBJ whole genome shotgun (WGS) entry which is preliminary data.</text>
</comment>
<reference evidence="2 3" key="1">
    <citation type="submission" date="2024-09" db="EMBL/GenBank/DDBJ databases">
        <title>Genome sequencing and assembly of Phytophthora oleae, isolate VK10A, causative agent of rot of olive drupes.</title>
        <authorList>
            <person name="Conti Taguali S."/>
            <person name="Riolo M."/>
            <person name="La Spada F."/>
            <person name="Cacciola S.O."/>
            <person name="Dionisio G."/>
        </authorList>
    </citation>
    <scope>NUCLEOTIDE SEQUENCE [LARGE SCALE GENOMIC DNA]</scope>
    <source>
        <strain evidence="2 3">VK10A</strain>
    </source>
</reference>
<dbReference type="Proteomes" id="UP001632037">
    <property type="component" value="Unassembled WGS sequence"/>
</dbReference>
<organism evidence="2 3">
    <name type="scientific">Phytophthora oleae</name>
    <dbReference type="NCBI Taxonomy" id="2107226"/>
    <lineage>
        <taxon>Eukaryota</taxon>
        <taxon>Sar</taxon>
        <taxon>Stramenopiles</taxon>
        <taxon>Oomycota</taxon>
        <taxon>Peronosporomycetes</taxon>
        <taxon>Peronosporales</taxon>
        <taxon>Peronosporaceae</taxon>
        <taxon>Phytophthora</taxon>
    </lineage>
</organism>
<evidence type="ECO:0000313" key="3">
    <source>
        <dbReference type="Proteomes" id="UP001632037"/>
    </source>
</evidence>
<evidence type="ECO:0000313" key="2">
    <source>
        <dbReference type="EMBL" id="KAL3671056.1"/>
    </source>
</evidence>
<proteinExistence type="predicted"/>
<feature type="transmembrane region" description="Helical" evidence="1">
    <location>
        <begin position="221"/>
        <end position="243"/>
    </location>
</feature>
<dbReference type="AlphaFoldDB" id="A0ABD3FXK8"/>
<keyword evidence="1" id="KW-1133">Transmembrane helix</keyword>
<feature type="transmembrane region" description="Helical" evidence="1">
    <location>
        <begin position="249"/>
        <end position="270"/>
    </location>
</feature>
<keyword evidence="1" id="KW-0812">Transmembrane</keyword>
<dbReference type="EMBL" id="JBIMZQ010000006">
    <property type="protein sequence ID" value="KAL3671056.1"/>
    <property type="molecule type" value="Genomic_DNA"/>
</dbReference>
<keyword evidence="3" id="KW-1185">Reference proteome</keyword>